<name>A0A2S1LGQ2_9FLAO</name>
<evidence type="ECO:0000313" key="1">
    <source>
        <dbReference type="EMBL" id="AWG22917.1"/>
    </source>
</evidence>
<dbReference type="AlphaFoldDB" id="A0A2S1LGQ2"/>
<protein>
    <submittedName>
        <fullName evidence="1">Uncharacterized protein</fullName>
    </submittedName>
</protein>
<reference evidence="1 2" key="1">
    <citation type="submission" date="2017-04" db="EMBL/GenBank/DDBJ databases">
        <title>Compelte genome sequence of WV33.</title>
        <authorList>
            <person name="Lee P.C."/>
        </authorList>
    </citation>
    <scope>NUCLEOTIDE SEQUENCE [LARGE SCALE GENOMIC DNA]</scope>
    <source>
        <strain evidence="1 2">WV33</strain>
    </source>
</reference>
<dbReference type="Proteomes" id="UP000244527">
    <property type="component" value="Chromosome"/>
</dbReference>
<keyword evidence="2" id="KW-1185">Reference proteome</keyword>
<evidence type="ECO:0000313" key="2">
    <source>
        <dbReference type="Proteomes" id="UP000244527"/>
    </source>
</evidence>
<organism evidence="1 2">
    <name type="scientific">Flavobacterium faecale</name>
    <dbReference type="NCBI Taxonomy" id="1355330"/>
    <lineage>
        <taxon>Bacteria</taxon>
        <taxon>Pseudomonadati</taxon>
        <taxon>Bacteroidota</taxon>
        <taxon>Flavobacteriia</taxon>
        <taxon>Flavobacteriales</taxon>
        <taxon>Flavobacteriaceae</taxon>
        <taxon>Flavobacterium</taxon>
    </lineage>
</organism>
<dbReference type="KEGG" id="ffa:FFWV33_15975"/>
<dbReference type="RefSeq" id="WP_108741822.1">
    <property type="nucleotide sequence ID" value="NZ_CP020918.1"/>
</dbReference>
<dbReference type="OrthoDB" id="1356525at2"/>
<gene>
    <name evidence="1" type="ORF">FFWV33_15975</name>
</gene>
<proteinExistence type="predicted"/>
<dbReference type="EMBL" id="CP020918">
    <property type="protein sequence ID" value="AWG22917.1"/>
    <property type="molecule type" value="Genomic_DNA"/>
</dbReference>
<accession>A0A2S1LGQ2</accession>
<sequence>MPKIKINTFGEGIEIRQLHLDPDTYQKWNAIAARKNRLLADLLLDPFFYYQLKDSRFKEMTDIDSVLVSGMLNTTKSHIEIWFDRRKVQKIQSHEIFNEIVLFPLFKLATSQSFVANDLEKGIYVVQKTIGLIRSEQLQISEQKLNMDDFIFTIAEWEKTKFVTEIKYKNQTLNPVKSDTSIIYQTAFEIQ</sequence>